<dbReference type="PROSITE" id="PS00070">
    <property type="entry name" value="ALDEHYDE_DEHYDR_CYS"/>
    <property type="match status" value="1"/>
</dbReference>
<dbReference type="Proteomes" id="UP000321379">
    <property type="component" value="Unassembled WGS sequence"/>
</dbReference>
<gene>
    <name evidence="6" type="ORF">FVP33_10460</name>
</gene>
<dbReference type="FunFam" id="3.40.309.10:FF:000012">
    <property type="entry name" value="Betaine aldehyde dehydrogenase"/>
    <property type="match status" value="1"/>
</dbReference>
<keyword evidence="7" id="KW-1185">Reference proteome</keyword>
<dbReference type="InterPro" id="IPR016162">
    <property type="entry name" value="Ald_DH_N"/>
</dbReference>
<dbReference type="Gene3D" id="3.40.605.10">
    <property type="entry name" value="Aldehyde Dehydrogenase, Chain A, domain 1"/>
    <property type="match status" value="1"/>
</dbReference>
<dbReference type="EMBL" id="VRMG01000007">
    <property type="protein sequence ID" value="TXN30408.1"/>
    <property type="molecule type" value="Genomic_DNA"/>
</dbReference>
<dbReference type="InterPro" id="IPR015590">
    <property type="entry name" value="Aldehyde_DH_dom"/>
</dbReference>
<comment type="caution">
    <text evidence="6">The sequence shown here is derived from an EMBL/GenBank/DDBJ whole genome shotgun (WGS) entry which is preliminary data.</text>
</comment>
<accession>A0A5C8UPN3</accession>
<organism evidence="6 7">
    <name type="scientific">Lacisediminihabitans profunda</name>
    <dbReference type="NCBI Taxonomy" id="2594790"/>
    <lineage>
        <taxon>Bacteria</taxon>
        <taxon>Bacillati</taxon>
        <taxon>Actinomycetota</taxon>
        <taxon>Actinomycetes</taxon>
        <taxon>Micrococcales</taxon>
        <taxon>Microbacteriaceae</taxon>
        <taxon>Lacisediminihabitans</taxon>
    </lineage>
</organism>
<dbReference type="AlphaFoldDB" id="A0A5C8UPN3"/>
<dbReference type="InterPro" id="IPR016163">
    <property type="entry name" value="Ald_DH_C"/>
</dbReference>
<proteinExistence type="inferred from homology"/>
<dbReference type="PROSITE" id="PS00687">
    <property type="entry name" value="ALDEHYDE_DEHYDR_GLU"/>
    <property type="match status" value="1"/>
</dbReference>
<dbReference type="RefSeq" id="WP_147783592.1">
    <property type="nucleotide sequence ID" value="NZ_VRMG01000007.1"/>
</dbReference>
<dbReference type="Pfam" id="PF00171">
    <property type="entry name" value="Aldedh"/>
    <property type="match status" value="1"/>
</dbReference>
<dbReference type="InterPro" id="IPR016161">
    <property type="entry name" value="Ald_DH/histidinol_DH"/>
</dbReference>
<feature type="active site" evidence="3">
    <location>
        <position position="254"/>
    </location>
</feature>
<evidence type="ECO:0000259" key="5">
    <source>
        <dbReference type="Pfam" id="PF00171"/>
    </source>
</evidence>
<name>A0A5C8UPN3_9MICO</name>
<dbReference type="GO" id="GO:0016620">
    <property type="term" value="F:oxidoreductase activity, acting on the aldehyde or oxo group of donors, NAD or NADP as acceptor"/>
    <property type="evidence" value="ECO:0007669"/>
    <property type="project" value="InterPro"/>
</dbReference>
<evidence type="ECO:0000256" key="3">
    <source>
        <dbReference type="PROSITE-ProRule" id="PRU10007"/>
    </source>
</evidence>
<evidence type="ECO:0000313" key="7">
    <source>
        <dbReference type="Proteomes" id="UP000321379"/>
    </source>
</evidence>
<dbReference type="SUPFAM" id="SSF53720">
    <property type="entry name" value="ALDH-like"/>
    <property type="match status" value="1"/>
</dbReference>
<feature type="domain" description="Aldehyde dehydrogenase" evidence="5">
    <location>
        <begin position="20"/>
        <end position="477"/>
    </location>
</feature>
<keyword evidence="2 4" id="KW-0560">Oxidoreductase</keyword>
<dbReference type="FunFam" id="3.40.605.10:FF:000007">
    <property type="entry name" value="NAD/NADP-dependent betaine aldehyde dehydrogenase"/>
    <property type="match status" value="1"/>
</dbReference>
<dbReference type="InterPro" id="IPR016160">
    <property type="entry name" value="Ald_DH_CS_CYS"/>
</dbReference>
<dbReference type="PANTHER" id="PTHR11699">
    <property type="entry name" value="ALDEHYDE DEHYDROGENASE-RELATED"/>
    <property type="match status" value="1"/>
</dbReference>
<evidence type="ECO:0000256" key="4">
    <source>
        <dbReference type="RuleBase" id="RU003345"/>
    </source>
</evidence>
<evidence type="ECO:0000256" key="2">
    <source>
        <dbReference type="ARBA" id="ARBA00023002"/>
    </source>
</evidence>
<reference evidence="6 7" key="1">
    <citation type="submission" date="2019-08" db="EMBL/GenBank/DDBJ databases">
        <title>Bacterial whole genome sequence for Glaciihabitans sp. CHu50b-6-2.</title>
        <authorList>
            <person name="Jin L."/>
        </authorList>
    </citation>
    <scope>NUCLEOTIDE SEQUENCE [LARGE SCALE GENOMIC DNA]</scope>
    <source>
        <strain evidence="6 7">CHu50b-6-2</strain>
    </source>
</reference>
<evidence type="ECO:0000313" key="6">
    <source>
        <dbReference type="EMBL" id="TXN30408.1"/>
    </source>
</evidence>
<evidence type="ECO:0000256" key="1">
    <source>
        <dbReference type="ARBA" id="ARBA00009986"/>
    </source>
</evidence>
<protein>
    <submittedName>
        <fullName evidence="6">Aldehyde dehydrogenase</fullName>
    </submittedName>
</protein>
<comment type="similarity">
    <text evidence="1 4">Belongs to the aldehyde dehydrogenase family.</text>
</comment>
<sequence>MPQVTEHDVIPMLIGADWTVGAGSEKITVIDPATGESFGRVPQATDSEVFAAVESAYAAHRDRRWSGLSPAARRDVLIRLAQLIDDDKAEIAALETKDMGKPIERSLGDIALAIDGIRYYSGAPQRLRGQSQPTGDGTVIYGRREPVGVAALILPWNFPFMTAAWKLAAALAAGCTVVMKPAEQTPMTTLRLAALALEAGVPEGVINVVTGDGRTGAALVAHPRVAAVSFTGSTEVGRKIMISAAATLKKLTLELGGKNANIVFDDADLDAAVTMAIRASFGHSGQMCTAGSRLFVQETVREEFTARLLEAVSRVKVGAGDEGGVTVGPVASEEQYSRILDYIDIGVAEGATVLAGGARVDRPGYFIAPTVFGGVEQSMRIAQEEIFGPVVGIQSFTSEEEVIELANSVEYGLAAGVWTSNLGRAHRVAAALETGTVWVNTYNVFDGALAFGGAKQSGFGRDLGDEGLEVFTELKNVVVVP</sequence>
<dbReference type="Gene3D" id="3.40.309.10">
    <property type="entry name" value="Aldehyde Dehydrogenase, Chain A, domain 2"/>
    <property type="match status" value="1"/>
</dbReference>
<dbReference type="InterPro" id="IPR029510">
    <property type="entry name" value="Ald_DH_CS_GLU"/>
</dbReference>